<evidence type="ECO:0000313" key="3">
    <source>
        <dbReference type="Proteomes" id="UP000812267"/>
    </source>
</evidence>
<protein>
    <submittedName>
        <fullName evidence="2">Uncharacterized protein</fullName>
    </submittedName>
</protein>
<reference evidence="2" key="1">
    <citation type="submission" date="2021-06" db="EMBL/GenBank/DDBJ databases">
        <title>Novel Mycoplasma species detected in California sea lions (Zalophus californianus) from the USA.</title>
        <authorList>
            <person name="Volokhov D.V."/>
            <person name="Furtak V.A."/>
            <person name="Zagorodnyaya T.A."/>
        </authorList>
    </citation>
    <scope>NUCLEOTIDE SEQUENCE [LARGE SCALE GENOMIC DNA]</scope>
    <source>
        <strain evidence="2">CSL 4779</strain>
    </source>
</reference>
<accession>A0ABS6DS11</accession>
<keyword evidence="1" id="KW-0812">Transmembrane</keyword>
<keyword evidence="3" id="KW-1185">Reference proteome</keyword>
<dbReference type="Proteomes" id="UP000812267">
    <property type="component" value="Unassembled WGS sequence"/>
</dbReference>
<feature type="transmembrane region" description="Helical" evidence="1">
    <location>
        <begin position="49"/>
        <end position="72"/>
    </location>
</feature>
<dbReference type="RefSeq" id="WP_216567846.1">
    <property type="nucleotide sequence ID" value="NZ_JAHMHK010000003.1"/>
</dbReference>
<evidence type="ECO:0000256" key="1">
    <source>
        <dbReference type="SAM" id="Phobius"/>
    </source>
</evidence>
<keyword evidence="1" id="KW-0472">Membrane</keyword>
<organism evidence="2 3">
    <name type="scientific">Mycoplasma zalophidermidis</name>
    <dbReference type="NCBI Taxonomy" id="398174"/>
    <lineage>
        <taxon>Bacteria</taxon>
        <taxon>Bacillati</taxon>
        <taxon>Mycoplasmatota</taxon>
        <taxon>Mollicutes</taxon>
        <taxon>Mycoplasmataceae</taxon>
        <taxon>Mycoplasma</taxon>
    </lineage>
</organism>
<proteinExistence type="predicted"/>
<evidence type="ECO:0000313" key="2">
    <source>
        <dbReference type="EMBL" id="MBU4693682.1"/>
    </source>
</evidence>
<comment type="caution">
    <text evidence="2">The sequence shown here is derived from an EMBL/GenBank/DDBJ whole genome shotgun (WGS) entry which is preliminary data.</text>
</comment>
<name>A0ABS6DS11_9MOLU</name>
<sequence>MEGSFVIAGIEFLAIVLILMIVVLVRGYKECFARDKKLRQKARSNQKEWKYLVSGVVVNVLGIWTMVTYFIMK</sequence>
<feature type="transmembrane region" description="Helical" evidence="1">
    <location>
        <begin position="6"/>
        <end position="28"/>
    </location>
</feature>
<keyword evidence="1" id="KW-1133">Transmembrane helix</keyword>
<gene>
    <name evidence="2" type="ORF">KQ878_02190</name>
</gene>
<dbReference type="EMBL" id="JAHMHK010000003">
    <property type="protein sequence ID" value="MBU4693682.1"/>
    <property type="molecule type" value="Genomic_DNA"/>
</dbReference>